<reference evidence="2" key="1">
    <citation type="submission" date="2023-06" db="EMBL/GenBank/DDBJ databases">
        <title>Genome-scale phylogeny and comparative genomics of the fungal order Sordariales.</title>
        <authorList>
            <consortium name="Lawrence Berkeley National Laboratory"/>
            <person name="Hensen N."/>
            <person name="Bonometti L."/>
            <person name="Westerberg I."/>
            <person name="Brannstrom I.O."/>
            <person name="Guillou S."/>
            <person name="Cros-Aarteil S."/>
            <person name="Calhoun S."/>
            <person name="Haridas S."/>
            <person name="Kuo A."/>
            <person name="Mondo S."/>
            <person name="Pangilinan J."/>
            <person name="Riley R."/>
            <person name="Labutti K."/>
            <person name="Andreopoulos B."/>
            <person name="Lipzen A."/>
            <person name="Chen C."/>
            <person name="Yanf M."/>
            <person name="Daum C."/>
            <person name="Ng V."/>
            <person name="Clum A."/>
            <person name="Steindorff A."/>
            <person name="Ohm R."/>
            <person name="Martin F."/>
            <person name="Silar P."/>
            <person name="Natvig D."/>
            <person name="Lalanne C."/>
            <person name="Gautier V."/>
            <person name="Ament-Velasquez S.L."/>
            <person name="Kruys A."/>
            <person name="Hutchinson M.I."/>
            <person name="Powell A.J."/>
            <person name="Barry K."/>
            <person name="Miller A.N."/>
            <person name="Grigoriev I.V."/>
            <person name="Debuchy R."/>
            <person name="Gladieux P."/>
            <person name="Thoren M.H."/>
            <person name="Johannesson H."/>
        </authorList>
    </citation>
    <scope>NUCLEOTIDE SEQUENCE</scope>
    <source>
        <strain evidence="2">CBS 606.72</strain>
    </source>
</reference>
<name>A0AA39XCB5_9PEZI</name>
<protein>
    <submittedName>
        <fullName evidence="2">Heterokaryon incompatibility protein-domain-containing protein</fullName>
    </submittedName>
</protein>
<dbReference type="PANTHER" id="PTHR33112">
    <property type="entry name" value="DOMAIN PROTEIN, PUTATIVE-RELATED"/>
    <property type="match status" value="1"/>
</dbReference>
<dbReference type="Proteomes" id="UP001175000">
    <property type="component" value="Unassembled WGS sequence"/>
</dbReference>
<gene>
    <name evidence="2" type="ORF">B0T14DRAFT_417001</name>
</gene>
<dbReference type="EMBL" id="JAULSU010000001">
    <property type="protein sequence ID" value="KAK0631308.1"/>
    <property type="molecule type" value="Genomic_DNA"/>
</dbReference>
<feature type="domain" description="Heterokaryon incompatibility" evidence="1">
    <location>
        <begin position="104"/>
        <end position="252"/>
    </location>
</feature>
<evidence type="ECO:0000259" key="1">
    <source>
        <dbReference type="Pfam" id="PF06985"/>
    </source>
</evidence>
<comment type="caution">
    <text evidence="2">The sequence shown here is derived from an EMBL/GenBank/DDBJ whole genome shotgun (WGS) entry which is preliminary data.</text>
</comment>
<dbReference type="InterPro" id="IPR010730">
    <property type="entry name" value="HET"/>
</dbReference>
<dbReference type="AlphaFoldDB" id="A0AA39XCB5"/>
<dbReference type="PANTHER" id="PTHR33112:SF16">
    <property type="entry name" value="HETEROKARYON INCOMPATIBILITY DOMAIN-CONTAINING PROTEIN"/>
    <property type="match status" value="1"/>
</dbReference>
<organism evidence="2 3">
    <name type="scientific">Immersiella caudata</name>
    <dbReference type="NCBI Taxonomy" id="314043"/>
    <lineage>
        <taxon>Eukaryota</taxon>
        <taxon>Fungi</taxon>
        <taxon>Dikarya</taxon>
        <taxon>Ascomycota</taxon>
        <taxon>Pezizomycotina</taxon>
        <taxon>Sordariomycetes</taxon>
        <taxon>Sordariomycetidae</taxon>
        <taxon>Sordariales</taxon>
        <taxon>Lasiosphaeriaceae</taxon>
        <taxon>Immersiella</taxon>
    </lineage>
</organism>
<dbReference type="Pfam" id="PF06985">
    <property type="entry name" value="HET"/>
    <property type="match status" value="1"/>
</dbReference>
<evidence type="ECO:0000313" key="3">
    <source>
        <dbReference type="Proteomes" id="UP001175000"/>
    </source>
</evidence>
<accession>A0AA39XCB5</accession>
<proteinExistence type="predicted"/>
<sequence>MQREADICFSILTNSLGELGEFFIYTVPGAKPLSHHLGHTLPPNLVPNSHLSFERARRWLKACTQEHIRCQAFNTPYMPTRILEISKDNNIAVRLVTNPPAAPYTTLSYCWGGDQAAKATIDCLPAYESNIPVDSLPKTIREALIVTQGIGLRYLWVDALCIIQDSEEDKSLQISQMHRIYRGSHFTIATTVANTSADGFLHPRTSYRGTILRARFDDNVFGHILITPNQAAPISADVPDHRLFTRGWTFQENQLSTRIIAYTDREMVYQCLESRHRDGGDDLSIAFDSSRSFGRFFPDNTIRRVLSYLDPGNRSFAGYRHPLAWFRATEVYTSRELTVPGDKLPALAAIAEEYRLVQGPQAGTYLGGLWKEDFLLQCLWTVTAAAREVRRPAEYRAPSWSWASVDGSVGWVDATQFSHQRMDYEVTARLAAVGTTLYSEQEDLGRVTGGFARISARMRQIVWRNLDPSAMYGSHEGRACEDPGEERKDGTAADRRLHLSMDMRSEWPSESEVLLWCAEVCKMRKAPESRDARVRGGGLLLEEVQQQDEAGRTGRTFRRVGIVSFRGNPYWFDDGRSERREINII</sequence>
<evidence type="ECO:0000313" key="2">
    <source>
        <dbReference type="EMBL" id="KAK0631308.1"/>
    </source>
</evidence>
<keyword evidence="3" id="KW-1185">Reference proteome</keyword>